<proteinExistence type="predicted"/>
<organism evidence="3 4">
    <name type="scientific">Marivirga lumbricoides</name>
    <dbReference type="NCBI Taxonomy" id="1046115"/>
    <lineage>
        <taxon>Bacteria</taxon>
        <taxon>Pseudomonadati</taxon>
        <taxon>Bacteroidota</taxon>
        <taxon>Cytophagia</taxon>
        <taxon>Cytophagales</taxon>
        <taxon>Marivirgaceae</taxon>
        <taxon>Marivirga</taxon>
    </lineage>
</organism>
<dbReference type="Proteomes" id="UP000636010">
    <property type="component" value="Unassembled WGS sequence"/>
</dbReference>
<feature type="signal peptide" evidence="1">
    <location>
        <begin position="1"/>
        <end position="24"/>
    </location>
</feature>
<sequence>MKRILRTTFLFCLLGGILTFDALAQDALKQKPSPLGLVTYKFEDAYVKVTYSRPHLRGRDAFKENSELAPLGKVWRTGANEATEITLTKDVTLAGKAVPAGTYTIFTIPNEKTWTVILNKDLGQWGAYKYDPEQDFVQFEVPVSEAEESYEPFTIMFDQKNGEVSMQMVWDKTLVTIPIEF</sequence>
<reference evidence="2" key="4">
    <citation type="submission" date="2024-05" db="EMBL/GenBank/DDBJ databases">
        <authorList>
            <person name="Sun Q."/>
            <person name="Zhou Y."/>
        </authorList>
    </citation>
    <scope>NUCLEOTIDE SEQUENCE</scope>
    <source>
        <strain evidence="2">CGMCC 1.10832</strain>
    </source>
</reference>
<evidence type="ECO:0000256" key="1">
    <source>
        <dbReference type="SAM" id="SignalP"/>
    </source>
</evidence>
<dbReference type="RefSeq" id="WP_188461668.1">
    <property type="nucleotide sequence ID" value="NZ_BAABHU010000004.1"/>
</dbReference>
<reference evidence="2" key="1">
    <citation type="journal article" date="2014" name="Int. J. Syst. Evol. Microbiol.">
        <title>Complete genome of a new Firmicutes species belonging to the dominant human colonic microbiota ('Ruminococcus bicirculans') reveals two chromosomes and a selective capacity to utilize plant glucans.</title>
        <authorList>
            <consortium name="NISC Comparative Sequencing Program"/>
            <person name="Wegmann U."/>
            <person name="Louis P."/>
            <person name="Goesmann A."/>
            <person name="Henrissat B."/>
            <person name="Duncan S.H."/>
            <person name="Flint H.J."/>
        </authorList>
    </citation>
    <scope>NUCLEOTIDE SEQUENCE</scope>
    <source>
        <strain evidence="2">CGMCC 1.10832</strain>
    </source>
</reference>
<gene>
    <name evidence="3" type="ORF">C9994_04145</name>
    <name evidence="2" type="ORF">GCM10011506_13900</name>
</gene>
<keyword evidence="1" id="KW-0732">Signal</keyword>
<protein>
    <recommendedName>
        <fullName evidence="6">DUF2911 domain-containing protein</fullName>
    </recommendedName>
</protein>
<reference evidence="5" key="3">
    <citation type="journal article" date="2019" name="Int. J. Syst. Evol. Microbiol.">
        <title>The Global Catalogue of Microorganisms (GCM) 10K type strain sequencing project: providing services to taxonomists for standard genome sequencing and annotation.</title>
        <authorList>
            <consortium name="The Broad Institute Genomics Platform"/>
            <consortium name="The Broad Institute Genome Sequencing Center for Infectious Disease"/>
            <person name="Wu L."/>
            <person name="Ma J."/>
        </authorList>
    </citation>
    <scope>NUCLEOTIDE SEQUENCE [LARGE SCALE GENOMIC DNA]</scope>
    <source>
        <strain evidence="5">CGMCC 1.10832</strain>
    </source>
</reference>
<dbReference type="Proteomes" id="UP000240608">
    <property type="component" value="Unassembled WGS sequence"/>
</dbReference>
<dbReference type="Pfam" id="PF11138">
    <property type="entry name" value="DUF2911"/>
    <property type="match status" value="1"/>
</dbReference>
<dbReference type="EMBL" id="BMEC01000004">
    <property type="protein sequence ID" value="GGC29728.1"/>
    <property type="molecule type" value="Genomic_DNA"/>
</dbReference>
<evidence type="ECO:0000313" key="5">
    <source>
        <dbReference type="Proteomes" id="UP000636010"/>
    </source>
</evidence>
<comment type="caution">
    <text evidence="3">The sequence shown here is derived from an EMBL/GenBank/DDBJ whole genome shotgun (WGS) entry which is preliminary data.</text>
</comment>
<dbReference type="InterPro" id="IPR021314">
    <property type="entry name" value="DUF2911"/>
</dbReference>
<accession>A0A2T4DTN2</accession>
<name>A0A2T4DTN2_9BACT</name>
<keyword evidence="5" id="KW-1185">Reference proteome</keyword>
<reference evidence="3 4" key="2">
    <citation type="submission" date="2018-03" db="EMBL/GenBank/DDBJ databases">
        <title>Cross-interface Injection: A General Nanoliter Liquid Handling Method Applied to Single Cells Genome Amplification Automated Nanoliter Liquid Handling Applied to Single Cell Multiple Displacement Amplification.</title>
        <authorList>
            <person name="Yun J."/>
            <person name="Xu P."/>
            <person name="Xu J."/>
            <person name="Dai X."/>
            <person name="Wang Y."/>
            <person name="Zheng X."/>
            <person name="Cao C."/>
            <person name="Yi Q."/>
            <person name="Zhu Y."/>
            <person name="Wang L."/>
            <person name="Dong Z."/>
            <person name="Huang Y."/>
            <person name="Huang L."/>
            <person name="Du W."/>
        </authorList>
    </citation>
    <scope>NUCLEOTIDE SEQUENCE [LARGE SCALE GENOMIC DNA]</scope>
    <source>
        <strain evidence="3 4">Z-D1-2</strain>
    </source>
</reference>
<dbReference type="AlphaFoldDB" id="A0A2T4DTN2"/>
<evidence type="ECO:0008006" key="6">
    <source>
        <dbReference type="Google" id="ProtNLM"/>
    </source>
</evidence>
<feature type="chain" id="PRO_5015445916" description="DUF2911 domain-containing protein" evidence="1">
    <location>
        <begin position="25"/>
        <end position="181"/>
    </location>
</feature>
<evidence type="ECO:0000313" key="3">
    <source>
        <dbReference type="EMBL" id="PTB97175.1"/>
    </source>
</evidence>
<dbReference type="EMBL" id="PYVU01000022">
    <property type="protein sequence ID" value="PTB97175.1"/>
    <property type="molecule type" value="Genomic_DNA"/>
</dbReference>
<evidence type="ECO:0000313" key="2">
    <source>
        <dbReference type="EMBL" id="GGC29728.1"/>
    </source>
</evidence>
<evidence type="ECO:0000313" key="4">
    <source>
        <dbReference type="Proteomes" id="UP000240608"/>
    </source>
</evidence>